<evidence type="ECO:0000259" key="4">
    <source>
        <dbReference type="Pfam" id="PF21722"/>
    </source>
</evidence>
<reference evidence="5 6" key="1">
    <citation type="submission" date="2021-11" db="EMBL/GenBank/DDBJ databases">
        <title>Genomic of Niabella pedocola.</title>
        <authorList>
            <person name="Wu T."/>
        </authorList>
    </citation>
    <scope>NUCLEOTIDE SEQUENCE [LARGE SCALE GENOMIC DNA]</scope>
    <source>
        <strain evidence="5 6">JCM 31011</strain>
    </source>
</reference>
<feature type="domain" description="Glycine-rich" evidence="4">
    <location>
        <begin position="37"/>
        <end position="266"/>
    </location>
</feature>
<dbReference type="EMBL" id="JAJNEC010000008">
    <property type="protein sequence ID" value="MCD2425994.1"/>
    <property type="molecule type" value="Genomic_DNA"/>
</dbReference>
<feature type="transmembrane region" description="Helical" evidence="2">
    <location>
        <begin position="345"/>
        <end position="362"/>
    </location>
</feature>
<feature type="region of interest" description="Disordered" evidence="1">
    <location>
        <begin position="186"/>
        <end position="207"/>
    </location>
</feature>
<dbReference type="Proteomes" id="UP001199816">
    <property type="component" value="Unassembled WGS sequence"/>
</dbReference>
<gene>
    <name evidence="5" type="ORF">LQ567_24635</name>
</gene>
<organism evidence="5 6">
    <name type="scientific">Niabella pedocola</name>
    <dbReference type="NCBI Taxonomy" id="1752077"/>
    <lineage>
        <taxon>Bacteria</taxon>
        <taxon>Pseudomonadati</taxon>
        <taxon>Bacteroidota</taxon>
        <taxon>Chitinophagia</taxon>
        <taxon>Chitinophagales</taxon>
        <taxon>Chitinophagaceae</taxon>
        <taxon>Niabella</taxon>
    </lineage>
</organism>
<keyword evidence="3" id="KW-0732">Signal</keyword>
<dbReference type="InterPro" id="IPR049304">
    <property type="entry name" value="Gly_rich_dom"/>
</dbReference>
<keyword evidence="2" id="KW-1133">Transmembrane helix</keyword>
<evidence type="ECO:0000313" key="6">
    <source>
        <dbReference type="Proteomes" id="UP001199816"/>
    </source>
</evidence>
<dbReference type="RefSeq" id="WP_231008585.1">
    <property type="nucleotide sequence ID" value="NZ_JAJNEC010000008.1"/>
</dbReference>
<sequence length="427" mass="41505">MKSWFFNRTGVRSTLVGSLSLLLATASAQTYNYTGAAQTFTVPTGQANRVTIRVWGGGGGGGTRTTGNNNAGGGGGGGAYSQVNITLQPGNYTINVGGAGTSGNNGDASSFTVSPGFNITANGGSSGSGFSATGGGGGAAQNGFVTLGWALGGATSITVNDGGDGENGNTTATVYGGGGGAAAGVGGDGNDGSGRTHGNANGNGTGNGANGGAAGTGIGANGGDGANTTTNATAGGVPGGGGGGGYRVNGANSRAGQAGGNGRVEVTILQVLPVTFESVAATTGGNDLLVNFTTLSENNNDHFNIQASENGTDFETIATVKSKHAGAVFTGTTTYAVRIDKSGNTVLLGLSALAVVALAFGGARRNRKVFMSAVLGYVLIGMAAVSCNKNSTEIVPEEGNQKAYIRIAQVDADGHSTYSKVVAVVKN</sequence>
<keyword evidence="6" id="KW-1185">Reference proteome</keyword>
<keyword evidence="2" id="KW-0812">Transmembrane</keyword>
<evidence type="ECO:0000313" key="5">
    <source>
        <dbReference type="EMBL" id="MCD2425994.1"/>
    </source>
</evidence>
<keyword evidence="2" id="KW-0472">Membrane</keyword>
<feature type="signal peptide" evidence="3">
    <location>
        <begin position="1"/>
        <end position="28"/>
    </location>
</feature>
<feature type="chain" id="PRO_5046623352" description="Glycine-rich domain-containing protein" evidence="3">
    <location>
        <begin position="29"/>
        <end position="427"/>
    </location>
</feature>
<proteinExistence type="predicted"/>
<feature type="transmembrane region" description="Helical" evidence="2">
    <location>
        <begin position="369"/>
        <end position="386"/>
    </location>
</feature>
<evidence type="ECO:0000256" key="1">
    <source>
        <dbReference type="SAM" id="MobiDB-lite"/>
    </source>
</evidence>
<name>A0ABS8PY49_9BACT</name>
<evidence type="ECO:0000256" key="2">
    <source>
        <dbReference type="SAM" id="Phobius"/>
    </source>
</evidence>
<comment type="caution">
    <text evidence="5">The sequence shown here is derived from an EMBL/GenBank/DDBJ whole genome shotgun (WGS) entry which is preliminary data.</text>
</comment>
<dbReference type="Pfam" id="PF21722">
    <property type="entry name" value="Gly_rich_2"/>
    <property type="match status" value="1"/>
</dbReference>
<accession>A0ABS8PY49</accession>
<protein>
    <recommendedName>
        <fullName evidence="4">Glycine-rich domain-containing protein</fullName>
    </recommendedName>
</protein>
<evidence type="ECO:0000256" key="3">
    <source>
        <dbReference type="SAM" id="SignalP"/>
    </source>
</evidence>